<reference evidence="11 12" key="1">
    <citation type="submission" date="2019-03" db="EMBL/GenBank/DDBJ databases">
        <title>Genomic Encyclopedia of Type Strains, Phase IV (KMG-IV): sequencing the most valuable type-strain genomes for metagenomic binning, comparative biology and taxonomic classification.</title>
        <authorList>
            <person name="Goeker M."/>
        </authorList>
    </citation>
    <scope>NUCLEOTIDE SEQUENCE [LARGE SCALE GENOMIC DNA]</scope>
    <source>
        <strain evidence="11 12">DSM 20467</strain>
    </source>
</reference>
<sequence>MKNECLWKSLYKYRFLLKELISRDLKIKYRRSFLGYLWSLMNPLLMMWVLTLVFSYIFRFDIPNYPLYLIIGQTIFGFFSESTTVAMMSIIDNAPLLKKVYVPQFIFPLSRVLSSFVTMIFSLIAILIVMLITDVPFKLTLLALPLPLLFTLLFSVGVGMLISAVTVYLRDVMHLYSIVLTAWSFLTPIFYPISIVPANIRWVLQYNPLYYFIDYFRQIVLYNTLPNVQTTVFCFELSIAAIVIGAIVFNKLQKNFLLYT</sequence>
<gene>
    <name evidence="11" type="ORF">EDC37_1259</name>
</gene>
<feature type="transmembrane region" description="Helical" evidence="9">
    <location>
        <begin position="175"/>
        <end position="200"/>
    </location>
</feature>
<feature type="transmembrane region" description="Helical" evidence="9">
    <location>
        <begin position="112"/>
        <end position="132"/>
    </location>
</feature>
<evidence type="ECO:0000313" key="11">
    <source>
        <dbReference type="EMBL" id="TCS76018.1"/>
    </source>
</evidence>
<evidence type="ECO:0000256" key="3">
    <source>
        <dbReference type="ARBA" id="ARBA00022448"/>
    </source>
</evidence>
<feature type="transmembrane region" description="Helical" evidence="9">
    <location>
        <begin position="33"/>
        <end position="58"/>
    </location>
</feature>
<keyword evidence="12" id="KW-1185">Reference proteome</keyword>
<feature type="transmembrane region" description="Helical" evidence="9">
    <location>
        <begin position="70"/>
        <end position="91"/>
    </location>
</feature>
<evidence type="ECO:0000256" key="9">
    <source>
        <dbReference type="RuleBase" id="RU361157"/>
    </source>
</evidence>
<evidence type="ECO:0000313" key="12">
    <source>
        <dbReference type="Proteomes" id="UP000295188"/>
    </source>
</evidence>
<comment type="similarity">
    <text evidence="2 9">Belongs to the ABC-2 integral membrane protein family.</text>
</comment>
<keyword evidence="4 9" id="KW-1003">Cell membrane</keyword>
<dbReference type="RefSeq" id="WP_196589721.1">
    <property type="nucleotide sequence ID" value="NZ_SMAA01000025.1"/>
</dbReference>
<feature type="domain" description="ABC transmembrane type-2" evidence="10">
    <location>
        <begin position="34"/>
        <end position="252"/>
    </location>
</feature>
<feature type="transmembrane region" description="Helical" evidence="9">
    <location>
        <begin position="230"/>
        <end position="249"/>
    </location>
</feature>
<comment type="subcellular location">
    <subcellularLocation>
        <location evidence="1">Cell inner membrane</location>
        <topology evidence="1">Multi-pass membrane protein</topology>
    </subcellularLocation>
    <subcellularLocation>
        <location evidence="9">Cell membrane</location>
        <topology evidence="9">Multi-pass membrane protein</topology>
    </subcellularLocation>
</comment>
<dbReference type="GO" id="GO:0015920">
    <property type="term" value="P:lipopolysaccharide transport"/>
    <property type="evidence" value="ECO:0007669"/>
    <property type="project" value="TreeGrafter"/>
</dbReference>
<dbReference type="GO" id="GO:0043190">
    <property type="term" value="C:ATP-binding cassette (ABC) transporter complex"/>
    <property type="evidence" value="ECO:0007669"/>
    <property type="project" value="InterPro"/>
</dbReference>
<dbReference type="AlphaFoldDB" id="A0A4R3K216"/>
<evidence type="ECO:0000256" key="7">
    <source>
        <dbReference type="ARBA" id="ARBA00022989"/>
    </source>
</evidence>
<comment type="caution">
    <text evidence="11">The sequence shown here is derived from an EMBL/GenBank/DDBJ whole genome shotgun (WGS) entry which is preliminary data.</text>
</comment>
<dbReference type="PROSITE" id="PS51012">
    <property type="entry name" value="ABC_TM2"/>
    <property type="match status" value="1"/>
</dbReference>
<keyword evidence="8 9" id="KW-0472">Membrane</keyword>
<evidence type="ECO:0000256" key="4">
    <source>
        <dbReference type="ARBA" id="ARBA00022475"/>
    </source>
</evidence>
<keyword evidence="6 9" id="KW-0812">Transmembrane</keyword>
<dbReference type="InterPro" id="IPR000412">
    <property type="entry name" value="ABC_2_transport"/>
</dbReference>
<evidence type="ECO:0000256" key="6">
    <source>
        <dbReference type="ARBA" id="ARBA00022692"/>
    </source>
</evidence>
<dbReference type="Pfam" id="PF01061">
    <property type="entry name" value="ABC2_membrane"/>
    <property type="match status" value="1"/>
</dbReference>
<dbReference type="PANTHER" id="PTHR30413:SF8">
    <property type="entry name" value="TRANSPORT PERMEASE PROTEIN"/>
    <property type="match status" value="1"/>
</dbReference>
<dbReference type="Proteomes" id="UP000295188">
    <property type="component" value="Unassembled WGS sequence"/>
</dbReference>
<evidence type="ECO:0000256" key="1">
    <source>
        <dbReference type="ARBA" id="ARBA00004429"/>
    </source>
</evidence>
<dbReference type="PANTHER" id="PTHR30413">
    <property type="entry name" value="INNER MEMBRANE TRANSPORT PERMEASE"/>
    <property type="match status" value="1"/>
</dbReference>
<name>A0A4R3K216_9FIRM</name>
<accession>A0A4R3K216</accession>
<keyword evidence="3 9" id="KW-0813">Transport</keyword>
<proteinExistence type="inferred from homology"/>
<evidence type="ECO:0000256" key="2">
    <source>
        <dbReference type="ARBA" id="ARBA00007783"/>
    </source>
</evidence>
<protein>
    <recommendedName>
        <fullName evidence="9">Transport permease protein</fullName>
    </recommendedName>
</protein>
<dbReference type="PRINTS" id="PR00164">
    <property type="entry name" value="ABC2TRNSPORT"/>
</dbReference>
<dbReference type="EMBL" id="SMAA01000025">
    <property type="protein sequence ID" value="TCS76018.1"/>
    <property type="molecule type" value="Genomic_DNA"/>
</dbReference>
<organism evidence="11 12">
    <name type="scientific">Pectinatus cerevisiiphilus</name>
    <dbReference type="NCBI Taxonomy" id="86956"/>
    <lineage>
        <taxon>Bacteria</taxon>
        <taxon>Bacillati</taxon>
        <taxon>Bacillota</taxon>
        <taxon>Negativicutes</taxon>
        <taxon>Selenomonadales</taxon>
        <taxon>Selenomonadaceae</taxon>
        <taxon>Pectinatus</taxon>
    </lineage>
</organism>
<dbReference type="InterPro" id="IPR047817">
    <property type="entry name" value="ABC2_TM_bact-type"/>
</dbReference>
<dbReference type="InterPro" id="IPR013525">
    <property type="entry name" value="ABC2_TM"/>
</dbReference>
<keyword evidence="7 9" id="KW-1133">Transmembrane helix</keyword>
<evidence type="ECO:0000256" key="8">
    <source>
        <dbReference type="ARBA" id="ARBA00023136"/>
    </source>
</evidence>
<feature type="transmembrane region" description="Helical" evidence="9">
    <location>
        <begin position="144"/>
        <end position="168"/>
    </location>
</feature>
<dbReference type="GO" id="GO:0140359">
    <property type="term" value="F:ABC-type transporter activity"/>
    <property type="evidence" value="ECO:0007669"/>
    <property type="project" value="InterPro"/>
</dbReference>
<evidence type="ECO:0000259" key="10">
    <source>
        <dbReference type="PROSITE" id="PS51012"/>
    </source>
</evidence>
<keyword evidence="5" id="KW-0997">Cell inner membrane</keyword>
<evidence type="ECO:0000256" key="5">
    <source>
        <dbReference type="ARBA" id="ARBA00022519"/>
    </source>
</evidence>